<dbReference type="STRING" id="1436961.SAMN05421739_102241"/>
<keyword evidence="1" id="KW-1133">Transmembrane helix</keyword>
<dbReference type="RefSeq" id="WP_092099714.1">
    <property type="nucleotide sequence ID" value="NZ_FOOT01000002.1"/>
</dbReference>
<accession>A0A1I2R400</accession>
<reference evidence="4" key="1">
    <citation type="submission" date="2016-10" db="EMBL/GenBank/DDBJ databases">
        <authorList>
            <person name="Varghese N."/>
            <person name="Submissions S."/>
        </authorList>
    </citation>
    <scope>NUCLEOTIDE SEQUENCE [LARGE SCALE GENOMIC DNA]</scope>
    <source>
        <strain evidence="4">LP51</strain>
    </source>
</reference>
<feature type="transmembrane region" description="Helical" evidence="1">
    <location>
        <begin position="225"/>
        <end position="243"/>
    </location>
</feature>
<dbReference type="AlphaFoldDB" id="A0A1I2R400"/>
<organism evidence="3 4">
    <name type="scientific">Pontibacter chinhatensis</name>
    <dbReference type="NCBI Taxonomy" id="1436961"/>
    <lineage>
        <taxon>Bacteria</taxon>
        <taxon>Pseudomonadati</taxon>
        <taxon>Bacteroidota</taxon>
        <taxon>Cytophagia</taxon>
        <taxon>Cytophagales</taxon>
        <taxon>Hymenobacteraceae</taxon>
        <taxon>Pontibacter</taxon>
    </lineage>
</organism>
<keyword evidence="1" id="KW-0472">Membrane</keyword>
<dbReference type="Pfam" id="PF01569">
    <property type="entry name" value="PAP2"/>
    <property type="match status" value="1"/>
</dbReference>
<feature type="domain" description="Phosphatidic acid phosphatase type 2/haloperoxidase" evidence="2">
    <location>
        <begin position="128"/>
        <end position="240"/>
    </location>
</feature>
<name>A0A1I2R400_9BACT</name>
<evidence type="ECO:0000313" key="3">
    <source>
        <dbReference type="EMBL" id="SFG34753.1"/>
    </source>
</evidence>
<proteinExistence type="predicted"/>
<dbReference type="Proteomes" id="UP000198724">
    <property type="component" value="Unassembled WGS sequence"/>
</dbReference>
<dbReference type="OrthoDB" id="9773582at2"/>
<dbReference type="Gene3D" id="1.20.144.10">
    <property type="entry name" value="Phosphatidic acid phosphatase type 2/haloperoxidase"/>
    <property type="match status" value="2"/>
</dbReference>
<evidence type="ECO:0000313" key="4">
    <source>
        <dbReference type="Proteomes" id="UP000198724"/>
    </source>
</evidence>
<feature type="transmembrane region" description="Helical" evidence="1">
    <location>
        <begin position="166"/>
        <end position="187"/>
    </location>
</feature>
<dbReference type="InterPro" id="IPR000326">
    <property type="entry name" value="PAP2/HPO"/>
</dbReference>
<keyword evidence="4" id="KW-1185">Reference proteome</keyword>
<keyword evidence="1" id="KW-0812">Transmembrane</keyword>
<feature type="transmembrane region" description="Helical" evidence="1">
    <location>
        <begin position="128"/>
        <end position="146"/>
    </location>
</feature>
<feature type="transmembrane region" description="Helical" evidence="1">
    <location>
        <begin position="194"/>
        <end position="213"/>
    </location>
</feature>
<evidence type="ECO:0000259" key="2">
    <source>
        <dbReference type="SMART" id="SM00014"/>
    </source>
</evidence>
<dbReference type="PANTHER" id="PTHR14969">
    <property type="entry name" value="SPHINGOSINE-1-PHOSPHATE PHOSPHOHYDROLASE"/>
    <property type="match status" value="1"/>
</dbReference>
<dbReference type="InterPro" id="IPR036938">
    <property type="entry name" value="PAP2/HPO_sf"/>
</dbReference>
<dbReference type="CDD" id="cd03392">
    <property type="entry name" value="PAP2_like_2"/>
    <property type="match status" value="1"/>
</dbReference>
<feature type="transmembrane region" description="Helical" evidence="1">
    <location>
        <begin position="99"/>
        <end position="121"/>
    </location>
</feature>
<dbReference type="SMART" id="SM00014">
    <property type="entry name" value="acidPPc"/>
    <property type="match status" value="1"/>
</dbReference>
<gene>
    <name evidence="3" type="ORF">SAMN05421739_102241</name>
</gene>
<dbReference type="SUPFAM" id="SSF48317">
    <property type="entry name" value="Acid phosphatase/Vanadium-dependent haloperoxidase"/>
    <property type="match status" value="1"/>
</dbReference>
<sequence length="258" mass="29901">MHAFKQQLLQLSLYFNYIISLPVSSYHMRQRLTQTFLRLLALLTAEVLVLGLAMLLCLALFLFMAHLVFVARDNTLDAALFAFADRFPSPAMTQVMRGVSFFASFEYLLVVPPLVVLVFSFFRGWRWLALKVLLISFSTSILNQLLKRYFERPRPETALLEQSGMSFPSGHAMIGGAFYGVLIYIVWRMVRAKVWRWVLTLLLTLLVLLIGFSRIYLRVHYATDVLAGYAIGLLWLLLSLYFMRRLEASYSRKYEQQV</sequence>
<dbReference type="PANTHER" id="PTHR14969:SF13">
    <property type="entry name" value="AT30094P"/>
    <property type="match status" value="1"/>
</dbReference>
<dbReference type="EMBL" id="FOOT01000002">
    <property type="protein sequence ID" value="SFG34753.1"/>
    <property type="molecule type" value="Genomic_DNA"/>
</dbReference>
<evidence type="ECO:0000256" key="1">
    <source>
        <dbReference type="SAM" id="Phobius"/>
    </source>
</evidence>
<feature type="transmembrane region" description="Helical" evidence="1">
    <location>
        <begin position="36"/>
        <end position="69"/>
    </location>
</feature>
<protein>
    <submittedName>
        <fullName evidence="3">Undecaprenyl-diphosphatase</fullName>
    </submittedName>
</protein>